<evidence type="ECO:0000313" key="8">
    <source>
        <dbReference type="Proteomes" id="UP001151287"/>
    </source>
</evidence>
<dbReference type="InterPro" id="IPR026992">
    <property type="entry name" value="DIOX_N"/>
</dbReference>
<dbReference type="InterPro" id="IPR005123">
    <property type="entry name" value="Oxoglu/Fe-dep_dioxygenase_dom"/>
</dbReference>
<comment type="cofactor">
    <cofactor evidence="1">
        <name>L-ascorbate</name>
        <dbReference type="ChEBI" id="CHEBI:38290"/>
    </cofactor>
</comment>
<evidence type="ECO:0000259" key="6">
    <source>
        <dbReference type="PROSITE" id="PS51471"/>
    </source>
</evidence>
<keyword evidence="3 5" id="KW-0560">Oxidoreductase</keyword>
<feature type="domain" description="Fe2OG dioxygenase" evidence="6">
    <location>
        <begin position="216"/>
        <end position="316"/>
    </location>
</feature>
<sequence length="363" mass="40650">MSCLILPLSLSLSSKSHQHSQLTTNQCLCPSLFQSMDQATENPSYPPLFLTPGSHLHPTPQPTTFQPGPTIQVPLLDLQRLDTDVHLFQSCQKLGLIRLTNHGVPPGLSDRLFGFAREILSRPFERKVAELADAAVKYFWGTPAVSLNSKEVNWLEGLHVSVSGLSSPASESEFGEFRNLAIEYCEHMARISRTLFNTLAIDLNLDEEQTTTYLSESNGMFRVYRYPICPNPSSYLGMEAHTDSSVLTILNEDDVGGLQVLSEHTWFNVVPVPGTLIVNLGDLFQVISDDRYNSVKHRVLASSVTERISLGYFVFPQEDSVLRSSIYNPFTLKEFRAQVQEDIMKTGSKVGLKQFRKEKPNLN</sequence>
<evidence type="ECO:0000256" key="5">
    <source>
        <dbReference type="RuleBase" id="RU003682"/>
    </source>
</evidence>
<dbReference type="PANTHER" id="PTHR47990">
    <property type="entry name" value="2-OXOGLUTARATE (2OG) AND FE(II)-DEPENDENT OXYGENASE SUPERFAMILY PROTEIN-RELATED"/>
    <property type="match status" value="1"/>
</dbReference>
<dbReference type="EMBL" id="JAMQYH010000003">
    <property type="protein sequence ID" value="KAJ1695572.1"/>
    <property type="molecule type" value="Genomic_DNA"/>
</dbReference>
<dbReference type="Gene3D" id="2.60.120.330">
    <property type="entry name" value="B-lactam Antibiotic, Isopenicillin N Synthase, Chain"/>
    <property type="match status" value="1"/>
</dbReference>
<keyword evidence="2 5" id="KW-0479">Metal-binding</keyword>
<evidence type="ECO:0000256" key="1">
    <source>
        <dbReference type="ARBA" id="ARBA00001961"/>
    </source>
</evidence>
<dbReference type="InterPro" id="IPR027443">
    <property type="entry name" value="IPNS-like_sf"/>
</dbReference>
<reference evidence="7" key="1">
    <citation type="journal article" date="2022" name="Cell">
        <title>Repeat-based holocentromeres influence genome architecture and karyotype evolution.</title>
        <authorList>
            <person name="Hofstatter P.G."/>
            <person name="Thangavel G."/>
            <person name="Lux T."/>
            <person name="Neumann P."/>
            <person name="Vondrak T."/>
            <person name="Novak P."/>
            <person name="Zhang M."/>
            <person name="Costa L."/>
            <person name="Castellani M."/>
            <person name="Scott A."/>
            <person name="Toegelov H."/>
            <person name="Fuchs J."/>
            <person name="Mata-Sucre Y."/>
            <person name="Dias Y."/>
            <person name="Vanzela A.L.L."/>
            <person name="Huettel B."/>
            <person name="Almeida C.C.S."/>
            <person name="Simkova H."/>
            <person name="Souza G."/>
            <person name="Pedrosa-Harand A."/>
            <person name="Macas J."/>
            <person name="Mayer K.F.X."/>
            <person name="Houben A."/>
            <person name="Marques A."/>
        </authorList>
    </citation>
    <scope>NUCLEOTIDE SEQUENCE</scope>
    <source>
        <strain evidence="7">RhyBre1mFocal</strain>
    </source>
</reference>
<name>A0A9Q0CKY0_9POAL</name>
<dbReference type="Pfam" id="PF14226">
    <property type="entry name" value="DIOX_N"/>
    <property type="match status" value="1"/>
</dbReference>
<protein>
    <recommendedName>
        <fullName evidence="6">Fe2OG dioxygenase domain-containing protein</fullName>
    </recommendedName>
</protein>
<dbReference type="SUPFAM" id="SSF51197">
    <property type="entry name" value="Clavaminate synthase-like"/>
    <property type="match status" value="1"/>
</dbReference>
<dbReference type="GO" id="GO:0016491">
    <property type="term" value="F:oxidoreductase activity"/>
    <property type="evidence" value="ECO:0007669"/>
    <property type="project" value="UniProtKB-KW"/>
</dbReference>
<keyword evidence="4 5" id="KW-0408">Iron</keyword>
<proteinExistence type="inferred from homology"/>
<comment type="caution">
    <text evidence="7">The sequence shown here is derived from an EMBL/GenBank/DDBJ whole genome shotgun (WGS) entry which is preliminary data.</text>
</comment>
<dbReference type="GO" id="GO:0046872">
    <property type="term" value="F:metal ion binding"/>
    <property type="evidence" value="ECO:0007669"/>
    <property type="project" value="UniProtKB-KW"/>
</dbReference>
<dbReference type="PROSITE" id="PS51471">
    <property type="entry name" value="FE2OG_OXY"/>
    <property type="match status" value="1"/>
</dbReference>
<evidence type="ECO:0000313" key="7">
    <source>
        <dbReference type="EMBL" id="KAJ1695572.1"/>
    </source>
</evidence>
<dbReference type="AlphaFoldDB" id="A0A9Q0CKY0"/>
<accession>A0A9Q0CKY0</accession>
<dbReference type="Pfam" id="PF03171">
    <property type="entry name" value="2OG-FeII_Oxy"/>
    <property type="match status" value="1"/>
</dbReference>
<dbReference type="InterPro" id="IPR044861">
    <property type="entry name" value="IPNS-like_FE2OG_OXY"/>
</dbReference>
<keyword evidence="8" id="KW-1185">Reference proteome</keyword>
<dbReference type="Proteomes" id="UP001151287">
    <property type="component" value="Unassembled WGS sequence"/>
</dbReference>
<evidence type="ECO:0000256" key="3">
    <source>
        <dbReference type="ARBA" id="ARBA00023002"/>
    </source>
</evidence>
<gene>
    <name evidence="7" type="ORF">LUZ63_012270</name>
</gene>
<comment type="similarity">
    <text evidence="5">Belongs to the iron/ascorbate-dependent oxidoreductase family.</text>
</comment>
<organism evidence="7 8">
    <name type="scientific">Rhynchospora breviuscula</name>
    <dbReference type="NCBI Taxonomy" id="2022672"/>
    <lineage>
        <taxon>Eukaryota</taxon>
        <taxon>Viridiplantae</taxon>
        <taxon>Streptophyta</taxon>
        <taxon>Embryophyta</taxon>
        <taxon>Tracheophyta</taxon>
        <taxon>Spermatophyta</taxon>
        <taxon>Magnoliopsida</taxon>
        <taxon>Liliopsida</taxon>
        <taxon>Poales</taxon>
        <taxon>Cyperaceae</taxon>
        <taxon>Cyperoideae</taxon>
        <taxon>Rhynchosporeae</taxon>
        <taxon>Rhynchospora</taxon>
    </lineage>
</organism>
<dbReference type="InterPro" id="IPR050231">
    <property type="entry name" value="Iron_ascorbate_oxido_reductase"/>
</dbReference>
<dbReference type="OrthoDB" id="288590at2759"/>
<evidence type="ECO:0000256" key="4">
    <source>
        <dbReference type="ARBA" id="ARBA00023004"/>
    </source>
</evidence>
<evidence type="ECO:0000256" key="2">
    <source>
        <dbReference type="ARBA" id="ARBA00022723"/>
    </source>
</evidence>